<protein>
    <submittedName>
        <fullName evidence="2">Uncharacterized protein</fullName>
    </submittedName>
</protein>
<keyword evidence="1" id="KW-0472">Membrane</keyword>
<dbReference type="EMBL" id="MHLW01000012">
    <property type="protein sequence ID" value="OGZ18188.1"/>
    <property type="molecule type" value="Genomic_DNA"/>
</dbReference>
<evidence type="ECO:0000313" key="2">
    <source>
        <dbReference type="EMBL" id="OGZ18188.1"/>
    </source>
</evidence>
<evidence type="ECO:0000313" key="3">
    <source>
        <dbReference type="Proteomes" id="UP000178893"/>
    </source>
</evidence>
<dbReference type="AlphaFoldDB" id="A0A1G2DZ39"/>
<gene>
    <name evidence="2" type="ORF">A2V72_01610</name>
</gene>
<proteinExistence type="predicted"/>
<organism evidence="2 3">
    <name type="scientific">Candidatus Nealsonbacteria bacterium RBG_13_37_56</name>
    <dbReference type="NCBI Taxonomy" id="1801661"/>
    <lineage>
        <taxon>Bacteria</taxon>
        <taxon>Candidatus Nealsoniibacteriota</taxon>
    </lineage>
</organism>
<evidence type="ECO:0000256" key="1">
    <source>
        <dbReference type="SAM" id="Phobius"/>
    </source>
</evidence>
<name>A0A1G2DZ39_9BACT</name>
<feature type="transmembrane region" description="Helical" evidence="1">
    <location>
        <begin position="15"/>
        <end position="35"/>
    </location>
</feature>
<dbReference type="Proteomes" id="UP000178893">
    <property type="component" value="Unassembled WGS sequence"/>
</dbReference>
<comment type="caution">
    <text evidence="2">The sequence shown here is derived from an EMBL/GenBank/DDBJ whole genome shotgun (WGS) entry which is preliminary data.</text>
</comment>
<accession>A0A1G2DZ39</accession>
<keyword evidence="1" id="KW-1133">Transmembrane helix</keyword>
<reference evidence="2 3" key="1">
    <citation type="journal article" date="2016" name="Nat. Commun.">
        <title>Thousands of microbial genomes shed light on interconnected biogeochemical processes in an aquifer system.</title>
        <authorList>
            <person name="Anantharaman K."/>
            <person name="Brown C.T."/>
            <person name="Hug L.A."/>
            <person name="Sharon I."/>
            <person name="Castelle C.J."/>
            <person name="Probst A.J."/>
            <person name="Thomas B.C."/>
            <person name="Singh A."/>
            <person name="Wilkins M.J."/>
            <person name="Karaoz U."/>
            <person name="Brodie E.L."/>
            <person name="Williams K.H."/>
            <person name="Hubbard S.S."/>
            <person name="Banfield J.F."/>
        </authorList>
    </citation>
    <scope>NUCLEOTIDE SEQUENCE [LARGE SCALE GENOMIC DNA]</scope>
</reference>
<sequence length="92" mass="10666">MPISFIQQKKRQKQLLLVVGAVIAATVLIFWFGYFKKPEEVFTPPATTTSFIKDIKVNFEVLKNPFLKEFNIFEKIPPFEGDVGRENPFLPF</sequence>
<keyword evidence="1" id="KW-0812">Transmembrane</keyword>